<dbReference type="InterPro" id="IPR036866">
    <property type="entry name" value="RibonucZ/Hydroxyglut_hydro"/>
</dbReference>
<gene>
    <name evidence="1" type="ORF">A9F13_15g00473</name>
</gene>
<dbReference type="KEGG" id="clus:A9F13_15g00473"/>
<protein>
    <submittedName>
        <fullName evidence="1">Glutamyl-tRNA(Gln) amidotransferase subunit</fullName>
    </submittedName>
</protein>
<evidence type="ECO:0000313" key="1">
    <source>
        <dbReference type="EMBL" id="OVF07075.1"/>
    </source>
</evidence>
<dbReference type="PANTHER" id="PTHR33835:SF1">
    <property type="entry name" value="METALLO-BETA-LACTAMASE DOMAIN-CONTAINING PROTEIN"/>
    <property type="match status" value="1"/>
</dbReference>
<dbReference type="Proteomes" id="UP000195602">
    <property type="component" value="Unassembled WGS sequence"/>
</dbReference>
<reference evidence="1 2" key="1">
    <citation type="submission" date="2017-04" db="EMBL/GenBank/DDBJ databases">
        <title>Draft genome of the yeast Clavispora lusitaniae type strain CBS 6936.</title>
        <authorList>
            <person name="Durrens P."/>
            <person name="Klopp C."/>
            <person name="Biteau N."/>
            <person name="Fitton-Ouhabi V."/>
            <person name="Dementhon K."/>
            <person name="Accoceberry I."/>
            <person name="Sherman D.J."/>
            <person name="Noel T."/>
        </authorList>
    </citation>
    <scope>NUCLEOTIDE SEQUENCE [LARGE SCALE GENOMIC DNA]</scope>
    <source>
        <strain evidence="1 2">CBS 6936</strain>
    </source>
</reference>
<sequence>MTYPSPLKVISRRLTDNIVLSSTAFKRFDKLNFGARMALFHYGNRIIVWSAIPYGEEVDKALSLLTGKNQNSVAYLVIPDNEHTMAAASFKQTFPEMKIIASSGVNLGPATPIDYVISEPHVIVGKSALSTLGIEDQAILDNFEFVYLPHHGNQELVMFDKQSKTLFEADLLFNLRSDQRLEQFGTELGFAPDFNPHGGWSYLTRYLNPDSKVGAFLFNRLAKPASAPGLKNIYSWNFDRIVMCHGNVIEQNGREEFKKVFKSVLPDV</sequence>
<comment type="caution">
    <text evidence="1">The sequence shown here is derived from an EMBL/GenBank/DDBJ whole genome shotgun (WGS) entry which is preliminary data.</text>
</comment>
<organism evidence="1 2">
    <name type="scientific">Clavispora lusitaniae</name>
    <name type="common">Candida lusitaniae</name>
    <dbReference type="NCBI Taxonomy" id="36911"/>
    <lineage>
        <taxon>Eukaryota</taxon>
        <taxon>Fungi</taxon>
        <taxon>Dikarya</taxon>
        <taxon>Ascomycota</taxon>
        <taxon>Saccharomycotina</taxon>
        <taxon>Pichiomycetes</taxon>
        <taxon>Metschnikowiaceae</taxon>
        <taxon>Clavispora</taxon>
    </lineage>
</organism>
<accession>A0AA91PX01</accession>
<dbReference type="SUPFAM" id="SSF56281">
    <property type="entry name" value="Metallo-hydrolase/oxidoreductase"/>
    <property type="match status" value="1"/>
</dbReference>
<dbReference type="InterPro" id="IPR025638">
    <property type="entry name" value="DUF4336"/>
</dbReference>
<dbReference type="AlphaFoldDB" id="A0AA91PX01"/>
<name>A0AA91PX01_CLALS</name>
<dbReference type="PANTHER" id="PTHR33835">
    <property type="entry name" value="YALI0C07656P"/>
    <property type="match status" value="1"/>
</dbReference>
<proteinExistence type="predicted"/>
<evidence type="ECO:0000313" key="2">
    <source>
        <dbReference type="Proteomes" id="UP000195602"/>
    </source>
</evidence>
<dbReference type="EMBL" id="LYUB02000015">
    <property type="protein sequence ID" value="OVF07075.1"/>
    <property type="molecule type" value="Genomic_DNA"/>
</dbReference>